<evidence type="ECO:0000256" key="1">
    <source>
        <dbReference type="ARBA" id="ARBA00022670"/>
    </source>
</evidence>
<feature type="active site" evidence="6">
    <location>
        <position position="64"/>
    </location>
</feature>
<dbReference type="SUPFAM" id="SSF49899">
    <property type="entry name" value="Concanavalin A-like lectins/glucanases"/>
    <property type="match status" value="1"/>
</dbReference>
<keyword evidence="3 6" id="KW-0378">Hydrolase</keyword>
<name>A0ABD0Y8Y7_9HEMI</name>
<dbReference type="AlphaFoldDB" id="A0ABD0Y8Y7"/>
<dbReference type="InterPro" id="IPR006026">
    <property type="entry name" value="Peptidase_Metallo"/>
</dbReference>
<dbReference type="Gene3D" id="3.40.390.10">
    <property type="entry name" value="Collagenase (Catalytic Domain)"/>
    <property type="match status" value="1"/>
</dbReference>
<dbReference type="EMBL" id="JBFDAA010000020">
    <property type="protein sequence ID" value="KAL1115443.1"/>
    <property type="molecule type" value="Genomic_DNA"/>
</dbReference>
<dbReference type="GO" id="GO:0004222">
    <property type="term" value="F:metalloendopeptidase activity"/>
    <property type="evidence" value="ECO:0007669"/>
    <property type="project" value="UniProtKB-UniRule"/>
</dbReference>
<gene>
    <name evidence="9" type="ORF">AAG570_007473</name>
</gene>
<keyword evidence="10" id="KW-1185">Reference proteome</keyword>
<accession>A0ABD0Y8Y7</accession>
<dbReference type="SUPFAM" id="SSF55486">
    <property type="entry name" value="Metalloproteases ('zincins'), catalytic domain"/>
    <property type="match status" value="1"/>
</dbReference>
<proteinExistence type="predicted"/>
<evidence type="ECO:0000256" key="2">
    <source>
        <dbReference type="ARBA" id="ARBA00022723"/>
    </source>
</evidence>
<feature type="binding site" evidence="6">
    <location>
        <position position="67"/>
    </location>
    <ligand>
        <name>Zn(2+)</name>
        <dbReference type="ChEBI" id="CHEBI:29105"/>
        <note>catalytic</note>
    </ligand>
</feature>
<reference evidence="9 10" key="1">
    <citation type="submission" date="2024-07" db="EMBL/GenBank/DDBJ databases">
        <title>Chromosome-level genome assembly of the water stick insect Ranatra chinensis (Heteroptera: Nepidae).</title>
        <authorList>
            <person name="Liu X."/>
        </authorList>
    </citation>
    <scope>NUCLEOTIDE SEQUENCE [LARGE SCALE GENOMIC DNA]</scope>
    <source>
        <strain evidence="9">Cailab_2021Rc</strain>
        <tissue evidence="9">Muscle</tissue>
    </source>
</reference>
<dbReference type="InterPro" id="IPR013320">
    <property type="entry name" value="ConA-like_dom_sf"/>
</dbReference>
<feature type="binding site" evidence="6">
    <location>
        <position position="73"/>
    </location>
    <ligand>
        <name>Zn(2+)</name>
        <dbReference type="ChEBI" id="CHEBI:29105"/>
        <note>catalytic</note>
    </ligand>
</feature>
<evidence type="ECO:0000256" key="4">
    <source>
        <dbReference type="ARBA" id="ARBA00022833"/>
    </source>
</evidence>
<sequence>MTAMEHYHEKSCVRFKEWTGEKDHILVFFNQDSGSCWSPVGRSGGEQKVSLGERCWYHGIVVHELGHSMGFWHEMNRPDRDEWIFIYWQNIVPGFSSAFDKYTTAEVNTLGEKFDFRSIMMYDEYAFSKDGTSPTLQATTGVEIGPIWKKPGLSQSDIRRLHRLYQCNGNKPKPGFPYDVKCDFNSHTCGFKNGGSAVWNWRTFNDTDGYVYSSYEVAGTTLGQFVSVGFHPVTSDDPRGVLGCLRFWYLIQAGGGSATLKLSCAYLDRVTRLDEDPDMMFEIWMNNETSPMDDPKWTHVQVPIYVTRPFRVCSSSAHRPRSSSSGMVIQLRNRLYKPYPNLDFSLKFPLRRSLPPTDLTDGVVPPRANGENSF</sequence>
<comment type="cofactor">
    <cofactor evidence="6 7">
        <name>Zn(2+)</name>
        <dbReference type="ChEBI" id="CHEBI:29105"/>
    </cofactor>
    <text evidence="6 7">Binds 1 zinc ion per subunit.</text>
</comment>
<keyword evidence="5 6" id="KW-0482">Metalloprotease</keyword>
<protein>
    <recommendedName>
        <fullName evidence="7">Metalloendopeptidase</fullName>
        <ecNumber evidence="7">3.4.24.-</ecNumber>
    </recommendedName>
</protein>
<dbReference type="Pfam" id="PF01400">
    <property type="entry name" value="Astacin"/>
    <property type="match status" value="1"/>
</dbReference>
<evidence type="ECO:0000259" key="8">
    <source>
        <dbReference type="PROSITE" id="PS51864"/>
    </source>
</evidence>
<feature type="domain" description="Peptidase M12A" evidence="8">
    <location>
        <begin position="1"/>
        <end position="168"/>
    </location>
</feature>
<dbReference type="PROSITE" id="PS51864">
    <property type="entry name" value="ASTACIN"/>
    <property type="match status" value="1"/>
</dbReference>
<keyword evidence="6" id="KW-1015">Disulfide bond</keyword>
<feature type="disulfide bond" evidence="6">
    <location>
        <begin position="12"/>
        <end position="167"/>
    </location>
</feature>
<evidence type="ECO:0000256" key="5">
    <source>
        <dbReference type="ARBA" id="ARBA00023049"/>
    </source>
</evidence>
<dbReference type="PRINTS" id="PR00480">
    <property type="entry name" value="ASTACIN"/>
</dbReference>
<dbReference type="EC" id="3.4.24.-" evidence="7"/>
<evidence type="ECO:0000256" key="3">
    <source>
        <dbReference type="ARBA" id="ARBA00022801"/>
    </source>
</evidence>
<comment type="caution">
    <text evidence="6">Lacks conserved residue(s) required for the propagation of feature annotation.</text>
</comment>
<evidence type="ECO:0000313" key="10">
    <source>
        <dbReference type="Proteomes" id="UP001558652"/>
    </source>
</evidence>
<feature type="binding site" evidence="6">
    <location>
        <position position="63"/>
    </location>
    <ligand>
        <name>Zn(2+)</name>
        <dbReference type="ChEBI" id="CHEBI:29105"/>
        <note>catalytic</note>
    </ligand>
</feature>
<keyword evidence="1 6" id="KW-0645">Protease</keyword>
<dbReference type="GO" id="GO:0008270">
    <property type="term" value="F:zinc ion binding"/>
    <property type="evidence" value="ECO:0007669"/>
    <property type="project" value="UniProtKB-UniRule"/>
</dbReference>
<comment type="caution">
    <text evidence="9">The sequence shown here is derived from an EMBL/GenBank/DDBJ whole genome shotgun (WGS) entry which is preliminary data.</text>
</comment>
<dbReference type="PANTHER" id="PTHR10127">
    <property type="entry name" value="DISCOIDIN, CUB, EGF, LAMININ , AND ZINC METALLOPROTEASE DOMAIN CONTAINING"/>
    <property type="match status" value="1"/>
</dbReference>
<evidence type="ECO:0000256" key="7">
    <source>
        <dbReference type="RuleBase" id="RU361183"/>
    </source>
</evidence>
<evidence type="ECO:0000256" key="6">
    <source>
        <dbReference type="PROSITE-ProRule" id="PRU01211"/>
    </source>
</evidence>
<organism evidence="9 10">
    <name type="scientific">Ranatra chinensis</name>
    <dbReference type="NCBI Taxonomy" id="642074"/>
    <lineage>
        <taxon>Eukaryota</taxon>
        <taxon>Metazoa</taxon>
        <taxon>Ecdysozoa</taxon>
        <taxon>Arthropoda</taxon>
        <taxon>Hexapoda</taxon>
        <taxon>Insecta</taxon>
        <taxon>Pterygota</taxon>
        <taxon>Neoptera</taxon>
        <taxon>Paraneoptera</taxon>
        <taxon>Hemiptera</taxon>
        <taxon>Heteroptera</taxon>
        <taxon>Panheteroptera</taxon>
        <taxon>Nepomorpha</taxon>
        <taxon>Nepidae</taxon>
        <taxon>Ranatrinae</taxon>
        <taxon>Ranatra</taxon>
    </lineage>
</organism>
<evidence type="ECO:0000313" key="9">
    <source>
        <dbReference type="EMBL" id="KAL1115443.1"/>
    </source>
</evidence>
<dbReference type="CDD" id="cd04280">
    <property type="entry name" value="ZnMc_astacin_like"/>
    <property type="match status" value="1"/>
</dbReference>
<keyword evidence="4 6" id="KW-0862">Zinc</keyword>
<dbReference type="InterPro" id="IPR001506">
    <property type="entry name" value="Peptidase_M12A"/>
</dbReference>
<dbReference type="InterPro" id="IPR034035">
    <property type="entry name" value="Astacin-like_dom"/>
</dbReference>
<dbReference type="GO" id="GO:0006508">
    <property type="term" value="P:proteolysis"/>
    <property type="evidence" value="ECO:0007669"/>
    <property type="project" value="UniProtKB-KW"/>
</dbReference>
<dbReference type="PANTHER" id="PTHR10127:SF780">
    <property type="entry name" value="METALLOENDOPEPTIDASE"/>
    <property type="match status" value="1"/>
</dbReference>
<dbReference type="SMART" id="SM00235">
    <property type="entry name" value="ZnMc"/>
    <property type="match status" value="1"/>
</dbReference>
<dbReference type="Gene3D" id="2.60.120.200">
    <property type="match status" value="1"/>
</dbReference>
<dbReference type="InterPro" id="IPR024079">
    <property type="entry name" value="MetalloPept_cat_dom_sf"/>
</dbReference>
<dbReference type="Proteomes" id="UP001558652">
    <property type="component" value="Unassembled WGS sequence"/>
</dbReference>
<keyword evidence="2 6" id="KW-0479">Metal-binding</keyword>